<keyword evidence="3" id="KW-1185">Reference proteome</keyword>
<evidence type="ECO:0000313" key="3">
    <source>
        <dbReference type="Proteomes" id="UP001451782"/>
    </source>
</evidence>
<dbReference type="KEGG" id="yag:AABB28_07685"/>
<name>A0AAN0MHR4_9RHOB</name>
<dbReference type="SUPFAM" id="SSF47336">
    <property type="entry name" value="ACP-like"/>
    <property type="match status" value="1"/>
</dbReference>
<proteinExistence type="predicted"/>
<dbReference type="AlphaFoldDB" id="A0AAN0MHR4"/>
<dbReference type="Pfam" id="PF00550">
    <property type="entry name" value="PP-binding"/>
    <property type="match status" value="1"/>
</dbReference>
<sequence length="81" mass="9391">MTNDQLRDLLIKHLERIAPDISFDDIDPAADLREEYDIDSMDFMTLITALGKDLSLPMPEADYDQMRSFDDLLGYLRRHAS</sequence>
<dbReference type="RefSeq" id="WP_342071482.1">
    <property type="nucleotide sequence ID" value="NZ_CP151762.1"/>
</dbReference>
<dbReference type="Proteomes" id="UP001451782">
    <property type="component" value="Chromosome"/>
</dbReference>
<organism evidence="2 3">
    <name type="scientific">Yoonia algicola</name>
    <dbReference type="NCBI Taxonomy" id="3137368"/>
    <lineage>
        <taxon>Bacteria</taxon>
        <taxon>Pseudomonadati</taxon>
        <taxon>Pseudomonadota</taxon>
        <taxon>Alphaproteobacteria</taxon>
        <taxon>Rhodobacterales</taxon>
        <taxon>Paracoccaceae</taxon>
        <taxon>Yoonia</taxon>
    </lineage>
</organism>
<gene>
    <name evidence="2" type="ORF">AABB28_07685</name>
</gene>
<protein>
    <submittedName>
        <fullName evidence="2">Acyl carrier protein</fullName>
    </submittedName>
</protein>
<evidence type="ECO:0000313" key="2">
    <source>
        <dbReference type="EMBL" id="WZU65133.1"/>
    </source>
</evidence>
<dbReference type="EMBL" id="CP151762">
    <property type="protein sequence ID" value="WZU65133.1"/>
    <property type="molecule type" value="Genomic_DNA"/>
</dbReference>
<dbReference type="InterPro" id="IPR009081">
    <property type="entry name" value="PP-bd_ACP"/>
</dbReference>
<reference evidence="2 3" key="1">
    <citation type="submission" date="2024-04" db="EMBL/GenBank/DDBJ databases">
        <title>Phylogenomic analyses of a clade within the roseobacter group suggest taxonomic reassignments of species of the genera Aestuariivita, Citreicella, Loktanella, Nautella, Pelagibaca, Ruegeria, Thalassobius, Thiobacimonas and Tropicibacter, and the proposal o.</title>
        <authorList>
            <person name="Jeon C.O."/>
        </authorList>
    </citation>
    <scope>NUCLEOTIDE SEQUENCE [LARGE SCALE GENOMIC DNA]</scope>
    <source>
        <strain evidence="2 3">G8-12</strain>
    </source>
</reference>
<dbReference type="PROSITE" id="PS50075">
    <property type="entry name" value="CARRIER"/>
    <property type="match status" value="1"/>
</dbReference>
<dbReference type="Gene3D" id="1.10.1200.10">
    <property type="entry name" value="ACP-like"/>
    <property type="match status" value="1"/>
</dbReference>
<dbReference type="InterPro" id="IPR036736">
    <property type="entry name" value="ACP-like_sf"/>
</dbReference>
<feature type="domain" description="Carrier" evidence="1">
    <location>
        <begin position="1"/>
        <end position="80"/>
    </location>
</feature>
<accession>A0AAN0MHR4</accession>
<evidence type="ECO:0000259" key="1">
    <source>
        <dbReference type="PROSITE" id="PS50075"/>
    </source>
</evidence>